<name>A0ABU3TS83_9BACT</name>
<feature type="transmembrane region" description="Helical" evidence="1">
    <location>
        <begin position="239"/>
        <end position="259"/>
    </location>
</feature>
<accession>A0ABU3TS83</accession>
<dbReference type="EMBL" id="JAVNWW010000002">
    <property type="protein sequence ID" value="MDU0808714.1"/>
    <property type="molecule type" value="Genomic_DNA"/>
</dbReference>
<evidence type="ECO:0000256" key="1">
    <source>
        <dbReference type="SAM" id="Phobius"/>
    </source>
</evidence>
<proteinExistence type="predicted"/>
<organism evidence="3 4">
    <name type="scientific">Aquirufa regiilacus</name>
    <dbReference type="NCBI Taxonomy" id="3024868"/>
    <lineage>
        <taxon>Bacteria</taxon>
        <taxon>Pseudomonadati</taxon>
        <taxon>Bacteroidota</taxon>
        <taxon>Cytophagia</taxon>
        <taxon>Cytophagales</taxon>
        <taxon>Flectobacillaceae</taxon>
        <taxon>Aquirufa</taxon>
    </lineage>
</organism>
<dbReference type="RefSeq" id="WP_316070535.1">
    <property type="nucleotide sequence ID" value="NZ_JAVNWW010000002.1"/>
</dbReference>
<feature type="transmembrane region" description="Helical" evidence="1">
    <location>
        <begin position="327"/>
        <end position="348"/>
    </location>
</feature>
<dbReference type="PANTHER" id="PTHR31061">
    <property type="entry name" value="LD22376P"/>
    <property type="match status" value="1"/>
</dbReference>
<dbReference type="Proteomes" id="UP001249959">
    <property type="component" value="Unassembled WGS sequence"/>
</dbReference>
<keyword evidence="4" id="KW-1185">Reference proteome</keyword>
<dbReference type="PANTHER" id="PTHR31061:SF24">
    <property type="entry name" value="LD22376P"/>
    <property type="match status" value="1"/>
</dbReference>
<feature type="transmembrane region" description="Helical" evidence="1">
    <location>
        <begin position="153"/>
        <end position="169"/>
    </location>
</feature>
<evidence type="ECO:0000313" key="4">
    <source>
        <dbReference type="Proteomes" id="UP001249959"/>
    </source>
</evidence>
<feature type="transmembrane region" description="Helical" evidence="1">
    <location>
        <begin position="176"/>
        <end position="195"/>
    </location>
</feature>
<feature type="transmembrane region" description="Helical" evidence="1">
    <location>
        <begin position="266"/>
        <end position="284"/>
    </location>
</feature>
<evidence type="ECO:0000313" key="3">
    <source>
        <dbReference type="EMBL" id="MDU0808714.1"/>
    </source>
</evidence>
<feature type="transmembrane region" description="Helical" evidence="1">
    <location>
        <begin position="375"/>
        <end position="397"/>
    </location>
</feature>
<feature type="transmembrane region" description="Helical" evidence="1">
    <location>
        <begin position="80"/>
        <end position="98"/>
    </location>
</feature>
<keyword evidence="1" id="KW-0472">Membrane</keyword>
<gene>
    <name evidence="3" type="ORF">PQG45_06685</name>
</gene>
<dbReference type="Pfam" id="PF07786">
    <property type="entry name" value="HGSNAT_cat"/>
    <property type="match status" value="1"/>
</dbReference>
<feature type="domain" description="Heparan-alpha-glucosaminide N-acetyltransferase catalytic" evidence="2">
    <location>
        <begin position="6"/>
        <end position="143"/>
    </location>
</feature>
<feature type="transmembrane region" description="Helical" evidence="1">
    <location>
        <begin position="129"/>
        <end position="147"/>
    </location>
</feature>
<feature type="transmembrane region" description="Helical" evidence="1">
    <location>
        <begin position="296"/>
        <end position="315"/>
    </location>
</feature>
<dbReference type="InterPro" id="IPR012429">
    <property type="entry name" value="HGSNAT_cat"/>
</dbReference>
<sequence length="405" mass="44848">MDTNNRILSLDVFRGITVMMMTIVNNPGDWGHIYAPLEHAAWNGCTPTDLVFPFFLFIVGVSVSLNAGQIVPVTKIISRTLSLLLLGWFLSFFAKIHVGDCTGVSLLIVRLAATGLVAVIFFTDYARKLYVLFALFILALVLAFGGFDDFANVRLPGVLPRIALVYAVLASLQGRVAARGLVFISLLFLISYWAIMNYVPVPGIGAANLHEGTNLAAYVDNYLLPGHLWSVTKTWDPEGILSTIPAFATGIMGMLAGLYFRSQTRLLAMAGLFCIVLGAVWDLYFPINKALWTSSFVLYTAGWAIVLLCLLYWLVDVQQFKAWTKPFVIFGVNPMLVFFFSGIIPRALNMVEIEGTGLSAFLQDFLFASRISDPYLASLAGALCYLLIWYVILQFFYQSGRVFKV</sequence>
<protein>
    <submittedName>
        <fullName evidence="3">Heparan-alpha-glucosaminide N-acetyltransferase domain-containing protein</fullName>
    </submittedName>
</protein>
<comment type="caution">
    <text evidence="3">The sequence shown here is derived from an EMBL/GenBank/DDBJ whole genome shotgun (WGS) entry which is preliminary data.</text>
</comment>
<reference evidence="3 4" key="1">
    <citation type="submission" date="2023-09" db="EMBL/GenBank/DDBJ databases">
        <title>Aquirufa genomes.</title>
        <authorList>
            <person name="Pitt A."/>
        </authorList>
    </citation>
    <scope>NUCLEOTIDE SEQUENCE [LARGE SCALE GENOMIC DNA]</scope>
    <source>
        <strain evidence="3 4">LEOWEIH-7C</strain>
    </source>
</reference>
<keyword evidence="1" id="KW-0812">Transmembrane</keyword>
<keyword evidence="1" id="KW-1133">Transmembrane helix</keyword>
<evidence type="ECO:0000259" key="2">
    <source>
        <dbReference type="Pfam" id="PF07786"/>
    </source>
</evidence>
<feature type="transmembrane region" description="Helical" evidence="1">
    <location>
        <begin position="104"/>
        <end position="122"/>
    </location>
</feature>
<feature type="transmembrane region" description="Helical" evidence="1">
    <location>
        <begin position="50"/>
        <end position="68"/>
    </location>
</feature>